<dbReference type="SMART" id="SM00487">
    <property type="entry name" value="DEXDc"/>
    <property type="match status" value="1"/>
</dbReference>
<dbReference type="InterPro" id="IPR011545">
    <property type="entry name" value="DEAD/DEAH_box_helicase_dom"/>
</dbReference>
<dbReference type="SMART" id="SM00847">
    <property type="entry name" value="HA2"/>
    <property type="match status" value="1"/>
</dbReference>
<organism evidence="8 9">
    <name type="scientific">Rubripirellula reticaptiva</name>
    <dbReference type="NCBI Taxonomy" id="2528013"/>
    <lineage>
        <taxon>Bacteria</taxon>
        <taxon>Pseudomonadati</taxon>
        <taxon>Planctomycetota</taxon>
        <taxon>Planctomycetia</taxon>
        <taxon>Pirellulales</taxon>
        <taxon>Pirellulaceae</taxon>
        <taxon>Rubripirellula</taxon>
    </lineage>
</organism>
<dbReference type="GO" id="GO:0016787">
    <property type="term" value="F:hydrolase activity"/>
    <property type="evidence" value="ECO:0007669"/>
    <property type="project" value="UniProtKB-KW"/>
</dbReference>
<dbReference type="Proteomes" id="UP000317977">
    <property type="component" value="Unassembled WGS sequence"/>
</dbReference>
<feature type="region of interest" description="Disordered" evidence="5">
    <location>
        <begin position="820"/>
        <end position="839"/>
    </location>
</feature>
<dbReference type="EMBL" id="SJPX01000005">
    <property type="protein sequence ID" value="TWU48439.1"/>
    <property type="molecule type" value="Genomic_DNA"/>
</dbReference>
<feature type="domain" description="Helicase C-terminal" evidence="7">
    <location>
        <begin position="209"/>
        <end position="373"/>
    </location>
</feature>
<name>A0A5C6EMC4_9BACT</name>
<dbReference type="Pfam" id="PF00271">
    <property type="entry name" value="Helicase_C"/>
    <property type="match status" value="1"/>
</dbReference>
<evidence type="ECO:0000256" key="4">
    <source>
        <dbReference type="ARBA" id="ARBA00022840"/>
    </source>
</evidence>
<sequence>MNPPIESVLPVSHCLPEIESALSAGSSVVLKAPPGAGKTTGVPPRLLARSICGDGKILLIQPRRLAARSAAARLARLVGTSLGEDVGYQVRFDKRVTRGTRLIAMTTGILIRRLQDDPLLDDVSCVMLDEFHERSLELDLALGMLQRIRTTLRPELRLIVMSATLDPQPIADFLGDATCVTSEGRAFPVDVRYAKMLSRDRIADQVAGALPDALQATDGHVLVFLPGVGEIHAAKRLIEQRGISRGAMVQELYGDLSPDDQDAVLSESSVRKIVLSTNVAETSITIPGVTAVIDTGVARVMRFDSQVGLPKLMLEPISQASADQRAGRAGRTQPGVCFRLWPNASHRSRRQEDTPEIQRGDLSGAVLTLALWGEKDVAAFPWLTPPPTESVDVATRLLQRLGAIDDDGNITSIGKRMAALPLHPRLARFMIEAAQRWVVADASIAASLLTERDPFRGSAVASGTTVSDCDVSDRVDRMRRFQRGDASAVQSVPAAKNVLRIAKQIERMVGAEQTPDTTESAGDSLKRALLAAYPDRVARRRNPGDDRGLMVGGRGVKLDRSSACRHGELFLCIDVDAKGTEASVRAASVVDGDWLDDQSVREVDEPFFNPSLKAVVARRRRYFDDLLLAESPIACEPSSEVAAILARHAAQNLESVFPAKDKDVAAWIERVRFLTERMPDLELPSLDHAGVEEVLLRLCQTRTSIAQLRSAPWLDHFKGRYQWGQQQLIDAHAPAKLKVPSGNQFPVQYADGRTPWMEVRIQELFGWATTPRIAGGRVPIQLHLLGPNYRPQQITEDLENFWKETYIHVRKELRRRYPKHHWPEDPQAASATPRGLKPK</sequence>
<dbReference type="Pfam" id="PF04408">
    <property type="entry name" value="WHD_HA2"/>
    <property type="match status" value="1"/>
</dbReference>
<dbReference type="PANTHER" id="PTHR43519">
    <property type="entry name" value="ATP-DEPENDENT RNA HELICASE HRPB"/>
    <property type="match status" value="1"/>
</dbReference>
<dbReference type="GO" id="GO:0003676">
    <property type="term" value="F:nucleic acid binding"/>
    <property type="evidence" value="ECO:0007669"/>
    <property type="project" value="InterPro"/>
</dbReference>
<dbReference type="InterPro" id="IPR010225">
    <property type="entry name" value="HrpB"/>
</dbReference>
<accession>A0A5C6EMC4</accession>
<evidence type="ECO:0000259" key="7">
    <source>
        <dbReference type="PROSITE" id="PS51194"/>
    </source>
</evidence>
<dbReference type="InterPro" id="IPR013689">
    <property type="entry name" value="RNA_helicase_ATP-dep_HrpB_C"/>
</dbReference>
<dbReference type="InterPro" id="IPR007502">
    <property type="entry name" value="Helicase-assoc_dom"/>
</dbReference>
<dbReference type="AlphaFoldDB" id="A0A5C6EMC4"/>
<dbReference type="Pfam" id="PF00270">
    <property type="entry name" value="DEAD"/>
    <property type="match status" value="1"/>
</dbReference>
<keyword evidence="9" id="KW-1185">Reference proteome</keyword>
<dbReference type="PROSITE" id="PS51192">
    <property type="entry name" value="HELICASE_ATP_BIND_1"/>
    <property type="match status" value="1"/>
</dbReference>
<dbReference type="Gene3D" id="1.20.120.1080">
    <property type="match status" value="1"/>
</dbReference>
<evidence type="ECO:0000259" key="6">
    <source>
        <dbReference type="PROSITE" id="PS51192"/>
    </source>
</evidence>
<reference evidence="8 9" key="1">
    <citation type="submission" date="2019-02" db="EMBL/GenBank/DDBJ databases">
        <title>Deep-cultivation of Planctomycetes and their phenomic and genomic characterization uncovers novel biology.</title>
        <authorList>
            <person name="Wiegand S."/>
            <person name="Jogler M."/>
            <person name="Boedeker C."/>
            <person name="Pinto D."/>
            <person name="Vollmers J."/>
            <person name="Rivas-Marin E."/>
            <person name="Kohn T."/>
            <person name="Peeters S.H."/>
            <person name="Heuer A."/>
            <person name="Rast P."/>
            <person name="Oberbeckmann S."/>
            <person name="Bunk B."/>
            <person name="Jeske O."/>
            <person name="Meyerdierks A."/>
            <person name="Storesund J.E."/>
            <person name="Kallscheuer N."/>
            <person name="Luecker S."/>
            <person name="Lage O.M."/>
            <person name="Pohl T."/>
            <person name="Merkel B.J."/>
            <person name="Hornburger P."/>
            <person name="Mueller R.-W."/>
            <person name="Bruemmer F."/>
            <person name="Labrenz M."/>
            <person name="Spormann A.M."/>
            <person name="Op Den Camp H."/>
            <person name="Overmann J."/>
            <person name="Amann R."/>
            <person name="Jetten M.S.M."/>
            <person name="Mascher T."/>
            <person name="Medema M.H."/>
            <person name="Devos D.P."/>
            <person name="Kaster A.-K."/>
            <person name="Ovreas L."/>
            <person name="Rohde M."/>
            <person name="Galperin M.Y."/>
            <person name="Jogler C."/>
        </authorList>
    </citation>
    <scope>NUCLEOTIDE SEQUENCE [LARGE SCALE GENOMIC DNA]</scope>
    <source>
        <strain evidence="8 9">Poly59</strain>
    </source>
</reference>
<evidence type="ECO:0000256" key="3">
    <source>
        <dbReference type="ARBA" id="ARBA00022806"/>
    </source>
</evidence>
<dbReference type="InterPro" id="IPR027417">
    <property type="entry name" value="P-loop_NTPase"/>
</dbReference>
<dbReference type="Pfam" id="PF08482">
    <property type="entry name" value="HrpB_C"/>
    <property type="match status" value="1"/>
</dbReference>
<dbReference type="PROSITE" id="PS51194">
    <property type="entry name" value="HELICASE_CTER"/>
    <property type="match status" value="1"/>
</dbReference>
<evidence type="ECO:0000256" key="5">
    <source>
        <dbReference type="SAM" id="MobiDB-lite"/>
    </source>
</evidence>
<evidence type="ECO:0000313" key="9">
    <source>
        <dbReference type="Proteomes" id="UP000317977"/>
    </source>
</evidence>
<dbReference type="InterPro" id="IPR049614">
    <property type="entry name" value="HrpB_DEXH"/>
</dbReference>
<dbReference type="InterPro" id="IPR001650">
    <property type="entry name" value="Helicase_C-like"/>
</dbReference>
<keyword evidence="3 8" id="KW-0347">Helicase</keyword>
<keyword evidence="2 8" id="KW-0378">Hydrolase</keyword>
<protein>
    <submittedName>
        <fullName evidence="8">ATP-dependent RNA helicase HrpB</fullName>
        <ecNumber evidence="8">3.6.4.13</ecNumber>
    </submittedName>
</protein>
<dbReference type="GO" id="GO:0003724">
    <property type="term" value="F:RNA helicase activity"/>
    <property type="evidence" value="ECO:0007669"/>
    <property type="project" value="UniProtKB-EC"/>
</dbReference>
<dbReference type="PIRSF" id="PIRSF005496">
    <property type="entry name" value="ATP_hel_hrpB"/>
    <property type="match status" value="1"/>
</dbReference>
<feature type="domain" description="Helicase ATP-binding" evidence="6">
    <location>
        <begin position="19"/>
        <end position="183"/>
    </location>
</feature>
<proteinExistence type="predicted"/>
<dbReference type="EC" id="3.6.4.13" evidence="8"/>
<dbReference type="InterPro" id="IPR014001">
    <property type="entry name" value="Helicase_ATP-bd"/>
</dbReference>
<keyword evidence="4" id="KW-0067">ATP-binding</keyword>
<dbReference type="Gene3D" id="3.40.50.300">
    <property type="entry name" value="P-loop containing nucleotide triphosphate hydrolases"/>
    <property type="match status" value="2"/>
</dbReference>
<comment type="caution">
    <text evidence="8">The sequence shown here is derived from an EMBL/GenBank/DDBJ whole genome shotgun (WGS) entry which is preliminary data.</text>
</comment>
<dbReference type="GO" id="GO:0005524">
    <property type="term" value="F:ATP binding"/>
    <property type="evidence" value="ECO:0007669"/>
    <property type="project" value="UniProtKB-KW"/>
</dbReference>
<dbReference type="NCBIfam" id="TIGR01970">
    <property type="entry name" value="DEAH_box_HrpB"/>
    <property type="match status" value="1"/>
</dbReference>
<evidence type="ECO:0000256" key="2">
    <source>
        <dbReference type="ARBA" id="ARBA00022801"/>
    </source>
</evidence>
<keyword evidence="1" id="KW-0547">Nucleotide-binding</keyword>
<evidence type="ECO:0000256" key="1">
    <source>
        <dbReference type="ARBA" id="ARBA00022741"/>
    </source>
</evidence>
<dbReference type="CDD" id="cd17990">
    <property type="entry name" value="DEXHc_HrpB"/>
    <property type="match status" value="1"/>
</dbReference>
<dbReference type="FunFam" id="3.40.50.300:FF:002125">
    <property type="entry name" value="ATP-dependent helicase HrpB"/>
    <property type="match status" value="1"/>
</dbReference>
<dbReference type="PANTHER" id="PTHR43519:SF1">
    <property type="entry name" value="ATP-DEPENDENT RNA HELICASE HRPB"/>
    <property type="match status" value="1"/>
</dbReference>
<dbReference type="InterPro" id="IPR048333">
    <property type="entry name" value="HA2_WH"/>
</dbReference>
<gene>
    <name evidence="8" type="primary">hrpB_2</name>
    <name evidence="8" type="ORF">Poly59_52870</name>
</gene>
<dbReference type="CDD" id="cd18791">
    <property type="entry name" value="SF2_C_RHA"/>
    <property type="match status" value="1"/>
</dbReference>
<evidence type="ECO:0000313" key="8">
    <source>
        <dbReference type="EMBL" id="TWU48439.1"/>
    </source>
</evidence>
<dbReference type="SUPFAM" id="SSF52540">
    <property type="entry name" value="P-loop containing nucleoside triphosphate hydrolases"/>
    <property type="match status" value="1"/>
</dbReference>
<dbReference type="SMART" id="SM00490">
    <property type="entry name" value="HELICc"/>
    <property type="match status" value="1"/>
</dbReference>